<dbReference type="Pfam" id="PF00612">
    <property type="entry name" value="IQ"/>
    <property type="match status" value="1"/>
</dbReference>
<dbReference type="OrthoDB" id="9901850at2759"/>
<feature type="compositionally biased region" description="Polar residues" evidence="2">
    <location>
        <begin position="185"/>
        <end position="200"/>
    </location>
</feature>
<dbReference type="EMBL" id="CAJNOM010000024">
    <property type="protein sequence ID" value="CAF0832172.1"/>
    <property type="molecule type" value="Genomic_DNA"/>
</dbReference>
<dbReference type="EMBL" id="CAJNOI010000001">
    <property type="protein sequence ID" value="CAF0721470.1"/>
    <property type="molecule type" value="Genomic_DNA"/>
</dbReference>
<feature type="domain" description="Spermatogenesis-associated protein 1 C-terminal" evidence="3">
    <location>
        <begin position="490"/>
        <end position="554"/>
    </location>
</feature>
<evidence type="ECO:0000256" key="1">
    <source>
        <dbReference type="SAM" id="Coils"/>
    </source>
</evidence>
<keyword evidence="6" id="KW-1185">Reference proteome</keyword>
<dbReference type="Gene3D" id="1.20.5.190">
    <property type="match status" value="1"/>
</dbReference>
<comment type="caution">
    <text evidence="4">The sequence shown here is derived from an EMBL/GenBank/DDBJ whole genome shotgun (WGS) entry which is preliminary data.</text>
</comment>
<name>A0A813MDE1_9BILA</name>
<evidence type="ECO:0000313" key="4">
    <source>
        <dbReference type="EMBL" id="CAF0721470.1"/>
    </source>
</evidence>
<dbReference type="Proteomes" id="UP000663877">
    <property type="component" value="Unassembled WGS sequence"/>
</dbReference>
<dbReference type="PANTHER" id="PTHR14421">
    <property type="entry name" value="SPERMATOGENESIS-ASSOCIATED PROTEIN 1"/>
    <property type="match status" value="1"/>
</dbReference>
<feature type="region of interest" description="Disordered" evidence="2">
    <location>
        <begin position="245"/>
        <end position="335"/>
    </location>
</feature>
<feature type="region of interest" description="Disordered" evidence="2">
    <location>
        <begin position="139"/>
        <end position="220"/>
    </location>
</feature>
<organism evidence="4 7">
    <name type="scientific">Adineta steineri</name>
    <dbReference type="NCBI Taxonomy" id="433720"/>
    <lineage>
        <taxon>Eukaryota</taxon>
        <taxon>Metazoa</taxon>
        <taxon>Spiralia</taxon>
        <taxon>Gnathifera</taxon>
        <taxon>Rotifera</taxon>
        <taxon>Eurotatoria</taxon>
        <taxon>Bdelloidea</taxon>
        <taxon>Adinetida</taxon>
        <taxon>Adinetidae</taxon>
        <taxon>Adineta</taxon>
    </lineage>
</organism>
<evidence type="ECO:0000256" key="2">
    <source>
        <dbReference type="SAM" id="MobiDB-lite"/>
    </source>
</evidence>
<dbReference type="CDD" id="cd23767">
    <property type="entry name" value="IQCD"/>
    <property type="match status" value="1"/>
</dbReference>
<dbReference type="InterPro" id="IPR031478">
    <property type="entry name" value="SPATA1_C"/>
</dbReference>
<dbReference type="Pfam" id="PF15743">
    <property type="entry name" value="SPATA1_C"/>
    <property type="match status" value="1"/>
</dbReference>
<evidence type="ECO:0000259" key="3">
    <source>
        <dbReference type="Pfam" id="PF15743"/>
    </source>
</evidence>
<feature type="compositionally biased region" description="Polar residues" evidence="2">
    <location>
        <begin position="158"/>
        <end position="172"/>
    </location>
</feature>
<dbReference type="Proteomes" id="UP000663832">
    <property type="component" value="Unassembled WGS sequence"/>
</dbReference>
<evidence type="ECO:0000313" key="6">
    <source>
        <dbReference type="Proteomes" id="UP000663832"/>
    </source>
</evidence>
<dbReference type="SMART" id="SM00015">
    <property type="entry name" value="IQ"/>
    <property type="match status" value="1"/>
</dbReference>
<gene>
    <name evidence="4" type="ORF">BJG266_LOCUS325</name>
    <name evidence="5" type="ORF">QVE165_LOCUS5844</name>
</gene>
<dbReference type="PROSITE" id="PS50096">
    <property type="entry name" value="IQ"/>
    <property type="match status" value="1"/>
</dbReference>
<dbReference type="InterPro" id="IPR039062">
    <property type="entry name" value="SPAT1"/>
</dbReference>
<proteinExistence type="predicted"/>
<sequence length="627" mass="73873">MQSQIESEHSTLRKNLITIDRPDSSQLVDLHVYIIPKSIWKEHKNLAENDAIEQAISAGFVRVSQNLTIHDLRQHILDVCGQENEFPKEFIYLRSVGRCLAKVKPQQETDLRVKNYRPPITIAPEIFVVEGHYDDDSSMSSKSKSFLARESPIEHSSDTPPHITTSRQQSLMESIAESPAPPIATENNSFGERQNSTILNRSAHSSLSTFSRASSTLSARDLSKLREEQERLRLRQIELARQRRQIEEEQKRRALNNDKGSSESENEEPTRDIKPEKQNHKTEPEKPKHEEKKPEIKYEEKKPEIKHEVKKPEIKHEEPKHQIEKGDQKHDKELHTKPKNLSQAQREKEEKAAVKIQAGYRGYRTRRKIKEQKEREISNFVKYRGFWSPELEHERIRSSNKQRNLYSISFERYQSWRNEHLWSASSSPKNENIFTKKSDINQPFGFSSFRLDAHAIERLLKEARELARRKAEDEHAEEIEAHDVLKLSKRLEEIKAKRIELETNREVIIRRMQQIHAQITVRRTEERDLWKQKYLAEKRKTIELEEKTHMVSKDQPDMNSKIEQAKIRLNHTTKLRQQAENECHLLRQELQQIRSSMNPLEKHPILKQLPSSQQQKIPVTFDNKSQY</sequence>
<evidence type="ECO:0000313" key="5">
    <source>
        <dbReference type="EMBL" id="CAF0832172.1"/>
    </source>
</evidence>
<protein>
    <recommendedName>
        <fullName evidence="3">Spermatogenesis-associated protein 1 C-terminal domain-containing protein</fullName>
    </recommendedName>
</protein>
<dbReference type="PANTHER" id="PTHR14421:SF3">
    <property type="entry name" value="SPERMATOGENESIS-ASSOCIATED PROTEIN 1"/>
    <property type="match status" value="1"/>
</dbReference>
<reference evidence="4" key="1">
    <citation type="submission" date="2021-02" db="EMBL/GenBank/DDBJ databases">
        <authorList>
            <person name="Nowell W R."/>
        </authorList>
    </citation>
    <scope>NUCLEOTIDE SEQUENCE</scope>
</reference>
<feature type="coiled-coil region" evidence="1">
    <location>
        <begin position="456"/>
        <end position="511"/>
    </location>
</feature>
<dbReference type="InterPro" id="IPR000048">
    <property type="entry name" value="IQ_motif_EF-hand-BS"/>
</dbReference>
<feature type="coiled-coil region" evidence="1">
    <location>
        <begin position="562"/>
        <end position="596"/>
    </location>
</feature>
<feature type="compositionally biased region" description="Low complexity" evidence="2">
    <location>
        <begin position="201"/>
        <end position="220"/>
    </location>
</feature>
<feature type="region of interest" description="Disordered" evidence="2">
    <location>
        <begin position="606"/>
        <end position="627"/>
    </location>
</feature>
<keyword evidence="1" id="KW-0175">Coiled coil</keyword>
<dbReference type="AlphaFoldDB" id="A0A813MDE1"/>
<feature type="compositionally biased region" description="Polar residues" evidence="2">
    <location>
        <begin position="609"/>
        <end position="627"/>
    </location>
</feature>
<accession>A0A813MDE1</accession>
<evidence type="ECO:0000313" key="7">
    <source>
        <dbReference type="Proteomes" id="UP000663877"/>
    </source>
</evidence>